<proteinExistence type="predicted"/>
<feature type="compositionally biased region" description="Low complexity" evidence="1">
    <location>
        <begin position="1150"/>
        <end position="1163"/>
    </location>
</feature>
<feature type="compositionally biased region" description="Low complexity" evidence="1">
    <location>
        <begin position="1431"/>
        <end position="1440"/>
    </location>
</feature>
<feature type="region of interest" description="Disordered" evidence="1">
    <location>
        <begin position="996"/>
        <end position="1025"/>
    </location>
</feature>
<feature type="compositionally biased region" description="Gly residues" evidence="1">
    <location>
        <begin position="2010"/>
        <end position="2021"/>
    </location>
</feature>
<accession>A0A4R4Q6P4</accession>
<dbReference type="EMBL" id="SMKA01000039">
    <property type="protein sequence ID" value="TDC30911.1"/>
    <property type="molecule type" value="Genomic_DNA"/>
</dbReference>
<organism evidence="2 3">
    <name type="scientific">Kribbella albertanoniae</name>
    <dbReference type="NCBI Taxonomy" id="1266829"/>
    <lineage>
        <taxon>Bacteria</taxon>
        <taxon>Bacillati</taxon>
        <taxon>Actinomycetota</taxon>
        <taxon>Actinomycetes</taxon>
        <taxon>Propionibacteriales</taxon>
        <taxon>Kribbellaceae</taxon>
        <taxon>Kribbella</taxon>
    </lineage>
</organism>
<keyword evidence="3" id="KW-1185">Reference proteome</keyword>
<dbReference type="RefSeq" id="WP_132405945.1">
    <property type="nucleotide sequence ID" value="NZ_SMKA01000039.1"/>
</dbReference>
<dbReference type="OrthoDB" id="3513155at2"/>
<protein>
    <submittedName>
        <fullName evidence="2">Uncharacterized protein</fullName>
    </submittedName>
</protein>
<evidence type="ECO:0000313" key="3">
    <source>
        <dbReference type="Proteomes" id="UP000295075"/>
    </source>
</evidence>
<gene>
    <name evidence="2" type="ORF">E1261_12250</name>
</gene>
<reference evidence="2 3" key="1">
    <citation type="submission" date="2019-03" db="EMBL/GenBank/DDBJ databases">
        <title>Draft genome sequences of novel Actinobacteria.</title>
        <authorList>
            <person name="Sahin N."/>
            <person name="Ay H."/>
            <person name="Saygin H."/>
        </authorList>
    </citation>
    <scope>NUCLEOTIDE SEQUENCE [LARGE SCALE GENOMIC DNA]</scope>
    <source>
        <strain evidence="2 3">JCM 30547</strain>
    </source>
</reference>
<feature type="region of interest" description="Disordered" evidence="1">
    <location>
        <begin position="125"/>
        <end position="146"/>
    </location>
</feature>
<feature type="region of interest" description="Disordered" evidence="1">
    <location>
        <begin position="1411"/>
        <end position="1454"/>
    </location>
</feature>
<feature type="region of interest" description="Disordered" evidence="1">
    <location>
        <begin position="1150"/>
        <end position="1194"/>
    </location>
</feature>
<feature type="region of interest" description="Disordered" evidence="1">
    <location>
        <begin position="158"/>
        <end position="193"/>
    </location>
</feature>
<dbReference type="Proteomes" id="UP000295075">
    <property type="component" value="Unassembled WGS sequence"/>
</dbReference>
<comment type="caution">
    <text evidence="2">The sequence shown here is derived from an EMBL/GenBank/DDBJ whole genome shotgun (WGS) entry which is preliminary data.</text>
</comment>
<evidence type="ECO:0000313" key="2">
    <source>
        <dbReference type="EMBL" id="TDC30911.1"/>
    </source>
</evidence>
<sequence>MPDPQSRARTAIATALGIAWPTAVPLRDGSVWLTSRYDVLPERTTSDLQAYLARRATDKVHDDRMLAEAVALLGAERARNRDEEPGLGAAAALDRLLAVPGLDQSRQDEARAMLRVALRSAAQTSPEAATRLAALPSGPRPPSLTAAVSGAATISQATRSLGSAVPVTPPQRRLHPRRILTRATGTPGRPADAPPLTADSALAALGQLPDAPAVAGPGLAVIGGSQYVRVEVDRTVGTLLAQGRLAAGTAEDPHVLRISPTVADGQLAQVWTHQLSQLTQQLATPEPKGMFGRLRARFGVEQRDIRTRADYATYQLLAKEWRDPNGTRSKAEIRTEIEGLAGAIKRRGGAMPELPWSPDARSAPDAIELGRTADRLLSESATPNSPAALREQVVRQIDELETAVAGFTLQADSKVASAVAATVEAADLEGKAVTEQGLRDLGAAERARVFRVESVAASNKAGRHTQLATGYQQVADDADHALTGYRDLLTAIDAGSPQAQLVALADEATDRVEIYEAASARALPAPELMETGVPTGEALLAPVGDINRIIQAHGGKQGLDPTAPRPIPTAEYRLLMSDDGLVIPVGGSPTDDVKQVGQVRLRMERTDLSEIVDRDHDLAQQMNGWIGAGGQGIGRASTRSSSTSFGVNLQPIMAMAPPGSAMHTASQVAAPRADVNRGQSFTQGSGLSTHEQDGEVDDAHGESLLYRSQCKWLIEYRSSPTADWSPVETVDAGEHLTWIPSAYTVQAPTATVTLEQLGRADECSPEFPPHTVTRINGVQDISDRLTRELRDREGGLDRVAYDHVNLMVTRDTSRLLHEFTKPGGLTRPISIDGRPEYELTIEVEPVWSTATLSGEPSTEVGKEGVEVDFSGINASETYGTSLTGTVGATALGVPTASAGRNVSRSGGQNVSSTAITPVVHRDRGSTQGVIVDFKVRATLRKISDRKATPIVVEDTCKARLRVTENDLLRAGGPAAADAVQREDDGSLRLDQDNRVLLRGDPEPPTGPQSVPPWYGAGPNQLRGPGKALTENLQGADQAQRDALTNLSQLGLVPPLDAHFRPRMDALSKDPLRRAGQLANYDRVIQNITAHRIQAGINQACQGGLPVTLVDQHTGRTPRYRHFRLGVEQDFDDQDGRGTTPARHVVRLGITSDATSRSTTRSTSLPLSAGATVGDGPDQGQSGPTGRGGLKLNRNAVGRSVTTTTGRRVNRVVLAESTEPLDVIRQGIRITFAERTGRGLETPIADVHGSMDLFYAQSETRAEVPVIEAIPKAPTAAAVREGITVALDARDPANQIFSQVKAFNAAAQLPASAPDEEVEEADRADAITIAQLDAALSTDRLVARPDWMNGDFEIPEMITAPPANLAEAIADRSVLPQQYKVILRGRAVSQTFLAVTQQNTADINLTLTDASYTSGTSTSDGAGIEGGGGQTDADASSVAGSGSIGRNAGSSQSTSVSRATGQEWLLVNTGTHYEFLERYELEADIIDSTGTVVQTVQLDDALAQKAMAERRALALYAKRELDLPLPVVADVAERYLHDRVTMDSRVAIGFLRRYELERAGVTTGLAAEHSSEQLAAKVSENAGISAPSQVDERLLATEKLAAQRRAVDPGPSYRESLASAQIDSLTVAGPDGLPVDLFELVRPQFEEIAPGVLTESKLLAPALRVNLAADAHRGELENMLGARGFVATIEVPIQGQERPDLYEVQITAEMVGEYTVDGTPEIPGVEAIGLDQGYGYHGQDQVIGHSTTYSAELGGSAAAGDSGNVGGKVARVGSKEAASNTTNTTVNRTGHFDMSEVKRSIVYTSNVTRIQGAGAAALTSARWKLDRTTPDELSVAATPRQLQAELSLLVPKKLLREPGTRPQLEDHTEHRPIRVTESAVPETTQPYGLGDSRTNQLYDVLSAELSEPRVLGPAGFAEHRGALEGHLKATAMKAYFHELISDGGLRLPPMVARGNGKTTVSTTISARMTGLELVEGPIGDAQTGAVSRRETSVRSGSSGSHLGPGTVTAGAAGGPISVGGSVGEQVKEQNSDAYGSRLETSKFEEGEVVTIRIPVSYDVGIEQVRDSGRGTPETKRSKEIPDVARGQFFVKMLKHEYLAALQAMETGVTVDAALADTRLMVTPDGLGRPDIEATETVIDASGNEVHEPYRPLVAALAQAQQERQTLVVSLRDRDDHEQLYLAVYNPGDGTARLEGVADGGFGAALGSLDGRIALMAQGRVDLRELYNTMGPNDDFATKAAAALVQNGVPASMLKGLDYGSTAQQFNPGVAPPPPQPAPGVTTGRAMSPTGQGPAISGP</sequence>
<name>A0A4R4Q6P4_9ACTN</name>
<feature type="region of interest" description="Disordered" evidence="1">
    <location>
        <begin position="2262"/>
        <end position="2297"/>
    </location>
</feature>
<feature type="region of interest" description="Disordered" evidence="1">
    <location>
        <begin position="1981"/>
        <end position="2021"/>
    </location>
</feature>
<evidence type="ECO:0000256" key="1">
    <source>
        <dbReference type="SAM" id="MobiDB-lite"/>
    </source>
</evidence>